<evidence type="ECO:0000313" key="2">
    <source>
        <dbReference type="Proteomes" id="UP000076394"/>
    </source>
</evidence>
<accession>A0A142VAX5</accession>
<evidence type="ECO:0000313" key="1">
    <source>
        <dbReference type="EMBL" id="AMU87003.1"/>
    </source>
</evidence>
<name>A0A142VAX5_9CHLR</name>
<proteinExistence type="predicted"/>
<reference evidence="1 2" key="1">
    <citation type="submission" date="2015-03" db="EMBL/GenBank/DDBJ databases">
        <title>Genomic characterization of Dehalococcoides mccartyi strain 11a5, an unusal plasmid-containing chloroethene dechlorinator.</title>
        <authorList>
            <person name="Zhao S."/>
            <person name="Ding C."/>
            <person name="He J."/>
        </authorList>
    </citation>
    <scope>NUCLEOTIDE SEQUENCE [LARGE SCALE GENOMIC DNA]</scope>
    <source>
        <strain evidence="1 2">11a5</strain>
    </source>
</reference>
<organism evidence="1 2">
    <name type="scientific">Dehalococcoides mccartyi</name>
    <dbReference type="NCBI Taxonomy" id="61435"/>
    <lineage>
        <taxon>Bacteria</taxon>
        <taxon>Bacillati</taxon>
        <taxon>Chloroflexota</taxon>
        <taxon>Dehalococcoidia</taxon>
        <taxon>Dehalococcoidales</taxon>
        <taxon>Dehalococcoidaceae</taxon>
        <taxon>Dehalococcoides</taxon>
    </lineage>
</organism>
<dbReference type="Proteomes" id="UP000076394">
    <property type="component" value="Chromosome"/>
</dbReference>
<protein>
    <submittedName>
        <fullName evidence="1">Uncharacterized protein</fullName>
    </submittedName>
</protein>
<dbReference type="PATRIC" id="fig|61435.8.peg.1172"/>
<sequence>MTETDKDFNPLFEDRESLQEKNICKMLKILTVSDCYLFKNCFVIICARVNNRV</sequence>
<dbReference type="AlphaFoldDB" id="A0A142VAX5"/>
<gene>
    <name evidence="1" type="ORF">Dm11a5_1177</name>
</gene>
<dbReference type="EMBL" id="CP011127">
    <property type="protein sequence ID" value="AMU87003.1"/>
    <property type="molecule type" value="Genomic_DNA"/>
</dbReference>